<organism evidence="1 2">
    <name type="scientific">Camelus bactrianus</name>
    <name type="common">Bactrian camel</name>
    <dbReference type="NCBI Taxonomy" id="9837"/>
    <lineage>
        <taxon>Eukaryota</taxon>
        <taxon>Metazoa</taxon>
        <taxon>Chordata</taxon>
        <taxon>Craniata</taxon>
        <taxon>Vertebrata</taxon>
        <taxon>Euteleostomi</taxon>
        <taxon>Mammalia</taxon>
        <taxon>Eutheria</taxon>
        <taxon>Laurasiatheria</taxon>
        <taxon>Artiodactyla</taxon>
        <taxon>Tylopoda</taxon>
        <taxon>Camelidae</taxon>
        <taxon>Camelus</taxon>
    </lineage>
</organism>
<evidence type="ECO:0000313" key="1">
    <source>
        <dbReference type="Proteomes" id="UP001732780"/>
    </source>
</evidence>
<name>A0AC58QYZ0_CAMBA</name>
<reference evidence="2" key="1">
    <citation type="submission" date="2025-08" db="UniProtKB">
        <authorList>
            <consortium name="RefSeq"/>
        </authorList>
    </citation>
    <scope>IDENTIFICATION</scope>
    <source>
        <tissue evidence="2">Blood</tissue>
    </source>
</reference>
<sequence length="5935" mass="625645">MGLPLARLVALCLALTWAEGTESRREGRTRNHGHSVCSTWGDSHYKTFDGDVFRFPGLCDYNFASDCRDAYKEFAVHLKRGPGRSRGHPQIEYILLTVKDDTIYLTPQLAVVNGAMVSTPHYSSGLLIEKSDAYTKVYSRAGLALMWDREDSLMLELDSKFQNHTCGLCGDYNGLQTYSEFLSDGVLFSPIEFGNLQKINKPEVVCEDPEEVPASESCSEHRAECESLLTGTAFEDCQGLVPLQPYVQACVQDRCQCAQGGSCVCSTVAEFSRQCSHAGGRPGNWRTATLCAKSCPGNMVYLESGSPCVDTCSHLEVSSLCEEHRMDGCFCPKGTVYDDIAGGGCIPVSQCHCKLHGRLYKPGEQITSHCEQCECDAGRWVCADLQCPGTCALEGGAHISTFDGRKYTFHGDCYYVLSKDAHNDSYAVLGELTSCGSTDKQTCLKTVVLLADSKKNVVAFKSDGSVLLNELQVNLPHVTASFSIFQPSSHHLLVSTAFGLRLQVQLLPVMQLFLTLDPAAQGHVQGLCGNFNGLEGDDFQTAGGLVEATGAGFANTWKAQSSCQDKVDWLDDPCSLSIESANYAEHWCSLLKKTEAPFGRCHSAVDPAEYYKRCKYDTCNCQNSEDCMCAALSSYAHACAAKGVLLWGWREGVCNKDVGSCPTSQLFLYNLTTCQRTCRSLSESDTRCLKGFLPVDGCGCPDQAFLDEKGRCVPLAKCSCYHHGLYLEAGEVVLRQEERCVCQNGRLLCKQVRLIDQNCMAPKIHVDCNNLTALAIRNPRAASCQTLAAGSYQTECISGCVCPEGLLDDGQGGCVVEEQCPCVHNSDVYPPGAKIRVDCNTCTCQKGRWACTQSVCHGTCAVYGNGHYITFDGKYYDFDGHCSYVAVQDYCGQNSSLGSFSIVTENVPCGTTGVTCSKAIKIFLGRTELKLEDRHCTVIPLDVGHHVAYTTREVGQYLVVEASTGVIVIWDKRTTIFIKLAPSYKGTVCGLCGNFDQRSSNDFTTRDRMVVESELDFGNSWKEASTCPDVSSTPEPCTLNWHRRSWAEKQCSIIKSWVFRTCHSKVDPKPFYEACVHDSCSCDTGGDCECFCSAVASYAQECTKEGACVTWRTPELCPVFCDYYNPPHECEWHYEPCGNRSFETCRSLSGIHSNISVSYLEGCYPRCPKNRPIYDEDLKKCVRGDECGCYVEDTRYRPGVSVPTEKPCQSCECTKSSKVVCRLEEGKILNYTEIGPLCYWEFCGPNGTIEKHLNICRSTTPPSSPSTPTTTPFTTSTTTTTTPVTTTSTTPSTATSTTPSTTSSPGLCCWSDWINGHHPSGSSDDGDWETFDHVCTAPRDIECRSATEPQLRWGELGQEAQCNVSFGFICKNEDQFGKGPFAVCYDYEIRVYCCEKMDFCAPTPTTTTSPTTSPTVTTVVLSPGPSTRTPTITTSTPATETTSTLTTTTSTPNSSCVPVCNWTGWLDSAKPNFTKEGGDVESLENVCKMGSVASISCRAAMFPGVPLQQLGQIVVCDTSVGLVCKNQDQKLGGATPMPYCLNYEINVYCCVPRPGCTTTHPSTTSGTGSPTPTTTSTEPPTSTSTTTETSTPSTTTTTETTTPSTTTTSETTTPSTITTTETTTPSTTTTTETTTPSTTTTTETTTPSTTTTSETTTPSTTTTTETKTPSTTTTTETTTPSTTTTSETTTPSTTTSTETTTPPCVPVCNWTGWLDSAKPNFTKEGGDIEAIENVCKMGSVVSISCRAAMFPSIPLQELGQSVVCDTSVGLVCKNQDQKPGGATPMRYCLNYEINVYCCVPRPGCTTTHPSTTSGTGTPTPTTTSTEPPTSTSTTTETSTPSTTTTTETTTPSTTTTSETTTPSTITTTETTTPSTTTTTGTTTPSTTTTTETTTPSTTTTSETTTPSTTTSTETTTPPCVPVCNWTGWLDSAKPNFTKEGGDIEAIENVCKMGSVARISCRAAMFPGVPLQQLGQTVVCDTSVGLVCKNQDQKPGGATPMPYCLNYEINVYCCVPRPGCTTTHPSTTSGTRTPTPTTTSTEPPTSTSTTTETSTPSTTTTTETTTPSTTTTTETTTPSTTTTSETTTPSTTTTTETKTPSTTTTTETTTPSTTTTSETTTPSTTTSTETTTPPCVPVCNWTGWLDSAKPNFTKEGGDIEAIENVCKMGSVVSISCRAAMFPSIPLQELGQSVVCDTSVGLVCKNQDQKPGGATPMRYCLNYEINVYCCVPRPGCTTTHPSTTSGTGTPTPTTTSTEPPTSTSTTTETSTPSTTTTTETTTPSTTTTSETTAPSTISTTETTTPSTTTTTGTTTPSTTTTTETTTPSTTTTSETTTPSTTTSTETTTPPCVPVCNWTGWLDSAKPNFTKEGGDVESVENVCKMGSVASISCRAAMFPSIPLQELGQSVVCDTSVGLVCKNQDQKPGGATLMRYCLNYEINVYCCVPRPGCTTTHPSTTSGTGTPTPTTTSTEPPTSTSTTTETSTPSTTTTTETTTPSTTTTSETTAPSTISTTETTTPSTTTTTGTTTPSTTTTTETTTPSTTTTSETTTPSTTTSTETTTPPCVPVCNWTGWLDSAKPNFTKEGGDIESIDNVCKLGSVARISCRAAMFPGVPLQQLGQTVVCDTSVGLVCKNQDQKPGGATPMPYCLNYEINVYCCVPRPGCTTTHPSTTSGTGSPTPTATSTEPPTSISTTTETSTPSTTTTTETTTPSTTTTSETTTPSTITTTETTTPSTTSTTGTTTPSTTTTTETTTPSTTTTSETTTTSTITTTETITPPCVPVCNWTGWLDSAKPNFTKEGGDVESVENVCKMGSVASISCRAAMFPGVPLQQLGQTVVCDTSVGLVCKNQDQKPGGATPMPYCLNYEINVYCCVPRPGCTTTHPSTTSGTRTPTPTTTSTEPPTSTSTTTETSTLSTTTTTETTTPSTTTTTETTTPSTTTTTGTSTPSTTTTSETTTPSTITTTETTTPSTTTTTGTTTPSTTTTTETTTPSTTTTSETTTPSTITTTETITPPCVPVCNWTGWLDSAKPNFTKEGGDVESVENVCKMGSVASISCRAAMFPGVPLQQLGQTVVCDTSVGLVCKNQDQKPGGATPMPYCLNYEINVYCCVPRPGCTTTHPSTTSGTRTPTPTTTSTEPPTSTSTTTETSTPSTTTTTETTTPSTTTTTETTTPSTTTTTETTTPSTTTTTETTTPSTTTTSETTTPSTTTSTETTTPPCVPVCNWTGWLDSAKPNFTKEGGDVESVENVCKMGSVASISCRAAMFPSIPLQELGQSVVCDTSVGLVCKNQDQKPGGATPMRYCLNYEINVYCCVPRPGCTTTHPSTTSGTGTPTPTTTSTEPPTSTSTTTETSTPSTTTTTETTTPSTTTTSETTAPSTISTTETTTPSTTTTTGTTTPSTTTTTETTTPSTTTTSETTTPSTTTSTETTTPPCVPVCNWTGWLDSAKPNFTKEGGDIESIDNVCKLGSVARISCRAAMFPGVPLQQLGQTVVCDTSVGLVCKNQDQKPGGATPMPYCLNYEINVYCCVPRPGCTTTHPSTTSGTGSPTPTATSTEPPTSISTTTETSTPSTTTTTETTTPSTTTTSETTTPSTITTTETTTPSTTSTTGTTTPSTTTTTETTTPSTTTTSETTTPSTITTTETITPPCVPVCNWTGWLDSAKPNFTKEGGDVESVENVCKMGSVASISCRAAMFPGVPLQQLGQTVVCDTSVGLVCKNQDQKTVGATPMRYCLNYEINVYCCVPRPGCTTTHPSTTSGKGSPTPTTTSTEPPTSTSTTTETSTPSTTTTTETTTPSTTSTTGTTTPSTTTTTETTTPSTTTTLETTTPSTITTTETITPPCVPVCNWTGWLDSAKPNFTKEGGDIEAIENVCKMGSVARISCRAAMFPGVPLQQLGQTVVCDTSVGLVCKNQDQKTVGATPMPYCLNYEINVYCCVPRPGCTTTHPSTTSGTRTPTPTTTSTEPPTSTSTTTETSTPSTTTTTETTTPSTTTTTETTTPSTTTTTGTSTPSTTTTSETTTPSTITTTETTTPSTTTTTGTTTPSTTTTTETTTPSTTTTSETTTPSTITTTETITPPCVPVCNWTGWLDSAKPNFTKEGGDVESVENVCKMGSVASISCRAAMFPGVPLQQLGQTVVCDTSVGLVCKNQDQKPGGATPMPYCLNYEINVYCCVPRPGCTTTHPSTTSGRGSPTPTATSTEPPTSTSTTTETSTPSTTTTTETTTPSTTTTTETTTPSTTTTTGTTTPSTTTTTGTTTASTTTTTGTTTPSTTTTTETTTPSTTTTSETTTPSTTTSTETTTPPCVPVCNWTGWLDSAKPNFTKEGGDVESVENVCKMGSVARISCRAAMFPGVPLQQLGQTVVCDTSVGLVCKNQDQKTVGATTMPYCLNYEINVYCCVPRPGCTTTHPSTTSGTGSATPTTTSTEPPTSTATTTETSTPSMTTTPETRTPSTATSTETTTLITTTTTETRTPAPSISTTSTGTPTPTPTTTSTVTPTPTLTTSTEPPSSTSKSTETTTPSTTTTTETTTPSTITTTETTTPPCVPVCNWTGWLDSAKPNFTKEGGDVESVENVCKMGSVASISCRAAMFPGVPLQQLGQSVVCDTSVGLVCKNQDQKPGGATPMPYCLNYEINVYCCVPRPGCTTTHPSTTSGTGSPTPTATSTEPPTSTSTTTETSTPSTTTTTETTTPSTTTTTETTTPSTTTTTGTTTPSTTTTTGTTTASTTTTTGTTTPSTTTTTETTTPSTTTTSETTTPSTTTSTETTTPTPTISTTSTGTRSPTPTTTSTLTPTPTLTTSTEPPTSKSTTTETTTPMTTTTTEFTTPTPTISTTSKGTATLKPTTTSTVTPTPTLTTTTEPPSSTSTTTETTTPSTTTSTETTTPGTTTSTETTTPSTSTSTETTTPSTTTTTETTTPSTTTSTETTTPGTTTSTETTTPGTTTSTETRTPGTTTTTETTTPGTTTTTATTTPGTTTNTGTTTPSTTSSTETTTPTPTSSTTSTGTPTPTPTTTSTVTPTPTLTTSTQTPTFTSTTTETRTPRSTITMETTSPSSTTTTGTSTTSTTTPTQTPIMSSHSTTITAPVVNTTEPCCELNGEYLIPDEVRYNVTEGGMCHYAYCLKSCELEFFNFSCPSTPSTTLSPPTTTTTAPSSTASSVSTTLTRGCLDFNPPRKENETWWLCNCTMAVCKHDSTVELVEVECDPPPMPTCSNGLTPVRVKDPDGCCWHWECDCYCTGWGDPHYVTFDGLYYSHQGACTYVLVEEAVPTVDGFGVYVDNYHCDPRDRVSCPRTLIVRHETQEVRLETVQMAPMTVQVQVNRQAVALPYKKYGLQVYESGINLVVAIPELGALVSYNGLAFSIRLPYRLFGNNTKGQCGTCTNTTVDDCVLPSGEVVDNCEVAADQWAVNDPSKPQCPHTSFTTQRPATSPSAGGTAGSKACASPLCELIKDSLFAQCHALVPPQHYYDACVFDSCLVPDSGLECASLQTYAALCAQEGICVDWRNHTRGACPVKCPAHREYRACGPAEEPTCQSSPSQENSTQLVEGCFCPEGTVNFAPGFDVCVDSCGCVGPDNVPREFGEHFQFDCKDCICLEGGSGISCQPRACSQDPRPECGEDGTYLVTEVDPTDPCCSITSCKCNASLCREKPLLCPLGFEVKREMVPGRCCPLHSCVPKGVCVVENAEYQPGSPVYSSKCQNCVCTTSRDSATQLNTISCSHVPCNTSCNPGFELVDVPGECCKKCQQTHCIIEQPSDQHLVLKPGDMKNDPLDNCTLFSCVKLHNQLISSVSKITCPDFDPSTCLPGSISLMSNGCCRKCIPRNETGVPCSMVSVIREISHNGCTKLVSMNDCSGSCGTFAMYSAQAQALDHRCSCCKEQRTSQRQVALQCPGGGTLSHTYTHIESCGCQDTTCELLSPRDRARRSIPRVLAPGRR</sequence>
<keyword evidence="1" id="KW-1185">Reference proteome</keyword>
<evidence type="ECO:0000313" key="2">
    <source>
        <dbReference type="RefSeq" id="XP_074227477.1"/>
    </source>
</evidence>
<proteinExistence type="predicted"/>
<accession>A0AC58QYZ0</accession>
<dbReference type="Proteomes" id="UP001732780">
    <property type="component" value="Chromosome 10"/>
</dbReference>
<protein>
    <submittedName>
        <fullName evidence="2">Mucin-2-like</fullName>
    </submittedName>
</protein>
<gene>
    <name evidence="2" type="primary">LOC105063555</name>
</gene>
<dbReference type="RefSeq" id="XP_074227477.1">
    <property type="nucleotide sequence ID" value="XM_074371376.1"/>
</dbReference>